<dbReference type="RefSeq" id="WP_169078355.1">
    <property type="nucleotide sequence ID" value="NZ_JAAIIF010000003.1"/>
</dbReference>
<evidence type="ECO:0000256" key="1">
    <source>
        <dbReference type="ARBA" id="ARBA00022723"/>
    </source>
</evidence>
<evidence type="ECO:0000313" key="8">
    <source>
        <dbReference type="Proteomes" id="UP000529710"/>
    </source>
</evidence>
<dbReference type="InterPro" id="IPR001365">
    <property type="entry name" value="A_deaminase_dom"/>
</dbReference>
<dbReference type="NCBIfam" id="TIGR01430">
    <property type="entry name" value="aden_deam"/>
    <property type="match status" value="1"/>
</dbReference>
<dbReference type="InterPro" id="IPR032466">
    <property type="entry name" value="Metal_Hydrolase"/>
</dbReference>
<feature type="binding site" evidence="5">
    <location>
        <position position="281"/>
    </location>
    <ligand>
        <name>Zn(2+)</name>
        <dbReference type="ChEBI" id="CHEBI:29105"/>
        <note>catalytic</note>
    </ligand>
</feature>
<dbReference type="GO" id="GO:0009117">
    <property type="term" value="P:nucleotide metabolic process"/>
    <property type="evidence" value="ECO:0007669"/>
    <property type="project" value="UniProtKB-KW"/>
</dbReference>
<feature type="binding site" evidence="5">
    <location>
        <position position="282"/>
    </location>
    <ligand>
        <name>substrate</name>
    </ligand>
</feature>
<dbReference type="GO" id="GO:0043103">
    <property type="term" value="P:hypoxanthine salvage"/>
    <property type="evidence" value="ECO:0007669"/>
    <property type="project" value="UniProtKB-UniRule"/>
</dbReference>
<comment type="caution">
    <text evidence="7">The sequence shown here is derived from an EMBL/GenBank/DDBJ whole genome shotgun (WGS) entry which is preliminary data.</text>
</comment>
<dbReference type="Pfam" id="PF00962">
    <property type="entry name" value="A_deaminase"/>
    <property type="match status" value="1"/>
</dbReference>
<proteinExistence type="inferred from homology"/>
<evidence type="ECO:0000256" key="3">
    <source>
        <dbReference type="ARBA" id="ARBA00022833"/>
    </source>
</evidence>
<sequence>MAISTRTAQALRTLPKTELHLHIEGTLEPELALRLAERNGVTLPFDGLDDLRSRYHFADLQSFLDLYYQLMSVLRTREDFADLMFAYLTHAHEDGVRRAEIFFDPQVHMNNGLDYNLVLDGLQDGIARGRDAYGIDAALILSVVRDLPVESAQALLDAAAPRASELLAIGLDSAEVGYPPELFEQVYERAAGMGLHLVAHAGEEGPAEYIRQALDVLHVERIDHGVRIVDDPALVQRVAAEGIGLTVCPLSNLRLQVVDDVANVPIRQLLDAGVRVTVNSDDPAYFGGYIARNYTALAETGLPVTALATIAGNSIEACFAPEEGKAAMRAELERWKTEYADLLV</sequence>
<keyword evidence="3 5" id="KW-0862">Zinc</keyword>
<dbReference type="GO" id="GO:0008270">
    <property type="term" value="F:zinc ion binding"/>
    <property type="evidence" value="ECO:0007669"/>
    <property type="project" value="UniProtKB-UniRule"/>
</dbReference>
<dbReference type="GO" id="GO:0006146">
    <property type="term" value="P:adenine catabolic process"/>
    <property type="evidence" value="ECO:0007669"/>
    <property type="project" value="UniProtKB-UniRule"/>
</dbReference>
<dbReference type="PANTHER" id="PTHR43114:SF6">
    <property type="entry name" value="ADENINE DEAMINASE"/>
    <property type="match status" value="1"/>
</dbReference>
<comment type="function">
    <text evidence="5">Catalyzes the hydrolytic deamination of adenine to hypoxanthine. Plays an important role in the purine salvage pathway and in nitrogen catabolism.</text>
</comment>
<dbReference type="InterPro" id="IPR028892">
    <property type="entry name" value="ADE"/>
</dbReference>
<keyword evidence="8" id="KW-1185">Reference proteome</keyword>
<dbReference type="Proteomes" id="UP000529710">
    <property type="component" value="Unassembled WGS sequence"/>
</dbReference>
<feature type="active site" description="Proton donor" evidence="5">
    <location>
        <position position="203"/>
    </location>
</feature>
<keyword evidence="2 5" id="KW-0378">Hydrolase</keyword>
<dbReference type="AlphaFoldDB" id="A0A7Y0HV46"/>
<comment type="similarity">
    <text evidence="5">Belongs to the metallo-dependent hydrolases superfamily. Adenosine and AMP deaminases family. Adenine deaminase type 2 subfamily.</text>
</comment>
<evidence type="ECO:0000313" key="7">
    <source>
        <dbReference type="EMBL" id="NMM95434.1"/>
    </source>
</evidence>
<feature type="binding site" evidence="5">
    <location>
        <position position="22"/>
    </location>
    <ligand>
        <name>Zn(2+)</name>
        <dbReference type="ChEBI" id="CHEBI:29105"/>
        <note>catalytic</note>
    </ligand>
</feature>
<reference evidence="7 8" key="1">
    <citation type="submission" date="2020-02" db="EMBL/GenBank/DDBJ databases">
        <title>Characterization of phylogenetic diversity of novel bifidobacterial species isolated in Czech ZOOs.</title>
        <authorList>
            <person name="Lugli G.A."/>
            <person name="Vera N.B."/>
            <person name="Ventura M."/>
        </authorList>
    </citation>
    <scope>NUCLEOTIDE SEQUENCE [LARGE SCALE GENOMIC DNA]</scope>
    <source>
        <strain evidence="7 8">DSM 109960</strain>
    </source>
</reference>
<evidence type="ECO:0000256" key="2">
    <source>
        <dbReference type="ARBA" id="ARBA00022801"/>
    </source>
</evidence>
<gene>
    <name evidence="7" type="ORF">G1C98_0170</name>
</gene>
<dbReference type="SUPFAM" id="SSF51556">
    <property type="entry name" value="Metallo-dependent hydrolases"/>
    <property type="match status" value="1"/>
</dbReference>
<dbReference type="GO" id="GO:0000034">
    <property type="term" value="F:adenine deaminase activity"/>
    <property type="evidence" value="ECO:0007669"/>
    <property type="project" value="UniProtKB-UniRule"/>
</dbReference>
<dbReference type="EC" id="3.5.4.2" evidence="5"/>
<feature type="binding site" evidence="5">
    <location>
        <position position="20"/>
    </location>
    <ligand>
        <name>Zn(2+)</name>
        <dbReference type="ChEBI" id="CHEBI:29105"/>
        <note>catalytic</note>
    </ligand>
</feature>
<evidence type="ECO:0000256" key="4">
    <source>
        <dbReference type="ARBA" id="ARBA00023080"/>
    </source>
</evidence>
<name>A0A7Y0HV46_9BIFI</name>
<organism evidence="7 8">
    <name type="scientific">Bifidobacterium erythrocebi</name>
    <dbReference type="NCBI Taxonomy" id="2675325"/>
    <lineage>
        <taxon>Bacteria</taxon>
        <taxon>Bacillati</taxon>
        <taxon>Actinomycetota</taxon>
        <taxon>Actinomycetes</taxon>
        <taxon>Bifidobacteriales</taxon>
        <taxon>Bifidobacteriaceae</taxon>
        <taxon>Bifidobacterium</taxon>
    </lineage>
</organism>
<feature type="domain" description="Adenosine deaminase" evidence="6">
    <location>
        <begin position="15"/>
        <end position="334"/>
    </location>
</feature>
<evidence type="ECO:0000259" key="6">
    <source>
        <dbReference type="Pfam" id="PF00962"/>
    </source>
</evidence>
<dbReference type="HAMAP" id="MF_01962">
    <property type="entry name" value="Adenine_deaminase"/>
    <property type="match status" value="1"/>
</dbReference>
<dbReference type="PANTHER" id="PTHR43114">
    <property type="entry name" value="ADENINE DEAMINASE"/>
    <property type="match status" value="1"/>
</dbReference>
<keyword evidence="1 5" id="KW-0479">Metal-binding</keyword>
<dbReference type="Gene3D" id="3.20.20.140">
    <property type="entry name" value="Metal-dependent hydrolases"/>
    <property type="match status" value="1"/>
</dbReference>
<dbReference type="CDD" id="cd01320">
    <property type="entry name" value="ADA"/>
    <property type="match status" value="1"/>
</dbReference>
<feature type="site" description="Important for catalytic activity" evidence="5">
    <location>
        <position position="224"/>
    </location>
</feature>
<accession>A0A7Y0HV46</accession>
<comment type="cofactor">
    <cofactor evidence="5">
        <name>Zn(2+)</name>
        <dbReference type="ChEBI" id="CHEBI:29105"/>
    </cofactor>
    <text evidence="5">Binds 1 zinc ion per subunit.</text>
</comment>
<protein>
    <recommendedName>
        <fullName evidence="5">Adenine deaminase</fullName>
        <shortName evidence="5">ADE</shortName>
        <ecNumber evidence="5">3.5.4.2</ecNumber>
    </recommendedName>
    <alternativeName>
        <fullName evidence="5">Adenine aminohydrolase</fullName>
        <shortName evidence="5">AAH</shortName>
    </alternativeName>
</protein>
<comment type="catalytic activity">
    <reaction evidence="5">
        <text>adenine + H2O + H(+) = hypoxanthine + NH4(+)</text>
        <dbReference type="Rhea" id="RHEA:23688"/>
        <dbReference type="ChEBI" id="CHEBI:15377"/>
        <dbReference type="ChEBI" id="CHEBI:15378"/>
        <dbReference type="ChEBI" id="CHEBI:16708"/>
        <dbReference type="ChEBI" id="CHEBI:17368"/>
        <dbReference type="ChEBI" id="CHEBI:28938"/>
        <dbReference type="EC" id="3.5.4.2"/>
    </reaction>
</comment>
<dbReference type="NCBIfam" id="NF006850">
    <property type="entry name" value="PRK09358.1-6"/>
    <property type="match status" value="1"/>
</dbReference>
<dbReference type="InterPro" id="IPR006330">
    <property type="entry name" value="Ado/ade_deaminase"/>
</dbReference>
<feature type="binding site" evidence="5">
    <location>
        <position position="200"/>
    </location>
    <ligand>
        <name>Zn(2+)</name>
        <dbReference type="ChEBI" id="CHEBI:29105"/>
        <note>catalytic</note>
    </ligand>
</feature>
<evidence type="ECO:0000256" key="5">
    <source>
        <dbReference type="HAMAP-Rule" id="MF_01962"/>
    </source>
</evidence>
<dbReference type="EMBL" id="JAAIIF010000003">
    <property type="protein sequence ID" value="NMM95434.1"/>
    <property type="molecule type" value="Genomic_DNA"/>
</dbReference>
<dbReference type="GO" id="GO:0005829">
    <property type="term" value="C:cytosol"/>
    <property type="evidence" value="ECO:0007669"/>
    <property type="project" value="TreeGrafter"/>
</dbReference>
<keyword evidence="4 5" id="KW-0546">Nucleotide metabolism</keyword>